<dbReference type="EMBL" id="CP049811">
    <property type="protein sequence ID" value="QIK39798.1"/>
    <property type="molecule type" value="Genomic_DNA"/>
</dbReference>
<evidence type="ECO:0000313" key="3">
    <source>
        <dbReference type="Proteomes" id="UP000500791"/>
    </source>
</evidence>
<evidence type="ECO:0000313" key="2">
    <source>
        <dbReference type="EMBL" id="QIK39798.1"/>
    </source>
</evidence>
<organism evidence="2 3">
    <name type="scientific">Pontivivens nitratireducens</name>
    <dbReference type="NCBI Taxonomy" id="2758038"/>
    <lineage>
        <taxon>Bacteria</taxon>
        <taxon>Pseudomonadati</taxon>
        <taxon>Pseudomonadota</taxon>
        <taxon>Alphaproteobacteria</taxon>
        <taxon>Rhodobacterales</taxon>
        <taxon>Paracoccaceae</taxon>
        <taxon>Pontivivens</taxon>
    </lineage>
</organism>
<dbReference type="Pfam" id="PF11233">
    <property type="entry name" value="DUF3035"/>
    <property type="match status" value="1"/>
</dbReference>
<feature type="signal peptide" evidence="1">
    <location>
        <begin position="1"/>
        <end position="29"/>
    </location>
</feature>
<reference evidence="2 3" key="1">
    <citation type="submission" date="2020-03" db="EMBL/GenBank/DDBJ databases">
        <title>Complete genome sequence of Monaibacterium sp. ALG8 with diverse plasmids.</title>
        <authorList>
            <person name="Sun C."/>
        </authorList>
    </citation>
    <scope>NUCLEOTIDE SEQUENCE [LARGE SCALE GENOMIC DNA]</scope>
    <source>
        <strain evidence="2 3">ALG8</strain>
    </source>
</reference>
<keyword evidence="3" id="KW-1185">Reference proteome</keyword>
<sequence>MKTTFPSAPIRAIATGLALGAIFTLSACGDDLDEQRSLLERVQVEQGGPDPFLVVERGPLDIPDQLGSLPAPRPGAPSRVDPQPDALVAAALGGGTRAAGGAQGSGERQLLASLGATDTPADIRTLIEQDHQRTLEGKDPGILTRAFSNIGNPYRDQQLDPIVELVRLRRTYPDVVTPNAPLSTPQ</sequence>
<proteinExistence type="predicted"/>
<gene>
    <name evidence="2" type="ORF">G8E03_02860</name>
</gene>
<keyword evidence="1" id="KW-0732">Signal</keyword>
<evidence type="ECO:0000256" key="1">
    <source>
        <dbReference type="SAM" id="SignalP"/>
    </source>
</evidence>
<protein>
    <submittedName>
        <fullName evidence="2">DUF3035 domain-containing protein</fullName>
    </submittedName>
</protein>
<dbReference type="KEGG" id="mon:G8E03_02860"/>
<dbReference type="RefSeq" id="WP_166188481.1">
    <property type="nucleotide sequence ID" value="NZ_CP049811.1"/>
</dbReference>
<dbReference type="InterPro" id="IPR021395">
    <property type="entry name" value="DUF3035"/>
</dbReference>
<dbReference type="AlphaFoldDB" id="A0A6G7VIX9"/>
<accession>A0A6G7VIX9</accession>
<dbReference type="PROSITE" id="PS51257">
    <property type="entry name" value="PROKAR_LIPOPROTEIN"/>
    <property type="match status" value="1"/>
</dbReference>
<feature type="chain" id="PRO_5026145012" evidence="1">
    <location>
        <begin position="30"/>
        <end position="186"/>
    </location>
</feature>
<dbReference type="Proteomes" id="UP000500791">
    <property type="component" value="Chromosome"/>
</dbReference>
<name>A0A6G7VIX9_9RHOB</name>